<dbReference type="GO" id="GO:0006006">
    <property type="term" value="P:glucose metabolic process"/>
    <property type="evidence" value="ECO:0007669"/>
    <property type="project" value="TreeGrafter"/>
</dbReference>
<feature type="region of interest" description="Disordered" evidence="5">
    <location>
        <begin position="42"/>
        <end position="64"/>
    </location>
</feature>
<comment type="caution">
    <text evidence="7">The sequence shown here is derived from an EMBL/GenBank/DDBJ whole genome shotgun (WGS) entry which is preliminary data.</text>
</comment>
<reference evidence="8" key="1">
    <citation type="journal article" date="2017" name="Plant J.">
        <title>The pomegranate (Punica granatum L.) genome and the genomics of punicalagin biosynthesis.</title>
        <authorList>
            <person name="Qin G."/>
            <person name="Xu C."/>
            <person name="Ming R."/>
            <person name="Tang H."/>
            <person name="Guyot R."/>
            <person name="Kramer E.M."/>
            <person name="Hu Y."/>
            <person name="Yi X."/>
            <person name="Qi Y."/>
            <person name="Xu X."/>
            <person name="Gao Z."/>
            <person name="Pan H."/>
            <person name="Jian J."/>
            <person name="Tian Y."/>
            <person name="Yue Z."/>
            <person name="Xu Y."/>
        </authorList>
    </citation>
    <scope>NUCLEOTIDE SEQUENCE [LARGE SCALE GENOMIC DNA]</scope>
    <source>
        <strain evidence="8">cv. Dabenzi</strain>
    </source>
</reference>
<evidence type="ECO:0000313" key="8">
    <source>
        <dbReference type="Proteomes" id="UP000197138"/>
    </source>
</evidence>
<dbReference type="InterPro" id="IPR025064">
    <property type="entry name" value="DUF4005"/>
</dbReference>
<dbReference type="Pfam" id="PF01263">
    <property type="entry name" value="Aldose_epim"/>
    <property type="match status" value="1"/>
</dbReference>
<dbReference type="GO" id="GO:0030246">
    <property type="term" value="F:carbohydrate binding"/>
    <property type="evidence" value="ECO:0007669"/>
    <property type="project" value="InterPro"/>
</dbReference>
<feature type="region of interest" description="Disordered" evidence="5">
    <location>
        <begin position="264"/>
        <end position="294"/>
    </location>
</feature>
<dbReference type="NCBIfam" id="NF008277">
    <property type="entry name" value="PRK11055.1"/>
    <property type="match status" value="1"/>
</dbReference>
<dbReference type="InterPro" id="IPR000048">
    <property type="entry name" value="IQ_motif_EF-hand-BS"/>
</dbReference>
<dbReference type="Pfam" id="PF00612">
    <property type="entry name" value="IQ"/>
    <property type="match status" value="2"/>
</dbReference>
<dbReference type="Gene3D" id="2.70.98.10">
    <property type="match status" value="1"/>
</dbReference>
<dbReference type="GO" id="GO:0005516">
    <property type="term" value="F:calmodulin binding"/>
    <property type="evidence" value="ECO:0007669"/>
    <property type="project" value="UniProtKB-KW"/>
</dbReference>
<evidence type="ECO:0000256" key="1">
    <source>
        <dbReference type="ARBA" id="ARBA00006206"/>
    </source>
</evidence>
<dbReference type="EMBL" id="MTKT01005615">
    <property type="protein sequence ID" value="OWM65319.1"/>
    <property type="molecule type" value="Genomic_DNA"/>
</dbReference>
<evidence type="ECO:0000256" key="3">
    <source>
        <dbReference type="ARBA" id="ARBA00023235"/>
    </source>
</evidence>
<dbReference type="Proteomes" id="UP000197138">
    <property type="component" value="Unassembled WGS sequence"/>
</dbReference>
<protein>
    <recommendedName>
        <fullName evidence="6">DUF4005 domain-containing protein</fullName>
    </recommendedName>
</protein>
<feature type="region of interest" description="Disordered" evidence="5">
    <location>
        <begin position="317"/>
        <end position="337"/>
    </location>
</feature>
<dbReference type="InterPro" id="IPR011013">
    <property type="entry name" value="Gal_mutarotase_sf_dom"/>
</dbReference>
<evidence type="ECO:0000313" key="7">
    <source>
        <dbReference type="EMBL" id="OWM65319.1"/>
    </source>
</evidence>
<accession>A0A218VYG6</accession>
<feature type="domain" description="DUF4005" evidence="6">
    <location>
        <begin position="467"/>
        <end position="534"/>
    </location>
</feature>
<evidence type="ECO:0000256" key="5">
    <source>
        <dbReference type="SAM" id="MobiDB-lite"/>
    </source>
</evidence>
<dbReference type="SMART" id="SM00015">
    <property type="entry name" value="IQ"/>
    <property type="match status" value="2"/>
</dbReference>
<keyword evidence="2" id="KW-0112">Calmodulin-binding</keyword>
<proteinExistence type="inferred from homology"/>
<name>A0A218VYG6_PUNGR</name>
<dbReference type="Gene3D" id="1.20.5.190">
    <property type="match status" value="1"/>
</dbReference>
<dbReference type="GO" id="GO:0033499">
    <property type="term" value="P:galactose catabolic process via UDP-galactose, Leloir pathway"/>
    <property type="evidence" value="ECO:0007669"/>
    <property type="project" value="TreeGrafter"/>
</dbReference>
<dbReference type="AlphaFoldDB" id="A0A218VYG6"/>
<dbReference type="PANTHER" id="PTHR10091:SF3">
    <property type="entry name" value="ALDOSE 1-EPIMERASE"/>
    <property type="match status" value="1"/>
</dbReference>
<dbReference type="SUPFAM" id="SSF74650">
    <property type="entry name" value="Galactose mutarotase-like"/>
    <property type="match status" value="1"/>
</dbReference>
<organism evidence="7 8">
    <name type="scientific">Punica granatum</name>
    <name type="common">Pomegranate</name>
    <dbReference type="NCBI Taxonomy" id="22663"/>
    <lineage>
        <taxon>Eukaryota</taxon>
        <taxon>Viridiplantae</taxon>
        <taxon>Streptophyta</taxon>
        <taxon>Embryophyta</taxon>
        <taxon>Tracheophyta</taxon>
        <taxon>Spermatophyta</taxon>
        <taxon>Magnoliopsida</taxon>
        <taxon>eudicotyledons</taxon>
        <taxon>Gunneridae</taxon>
        <taxon>Pentapetalae</taxon>
        <taxon>rosids</taxon>
        <taxon>malvids</taxon>
        <taxon>Myrtales</taxon>
        <taxon>Lythraceae</taxon>
        <taxon>Punica</taxon>
    </lineage>
</organism>
<evidence type="ECO:0000256" key="4">
    <source>
        <dbReference type="ARBA" id="ARBA00023277"/>
    </source>
</evidence>
<dbReference type="PANTHER" id="PTHR10091">
    <property type="entry name" value="ALDOSE-1-EPIMERASE"/>
    <property type="match status" value="1"/>
</dbReference>
<keyword evidence="4" id="KW-0119">Carbohydrate metabolism</keyword>
<feature type="compositionally biased region" description="Polar residues" evidence="5">
    <location>
        <begin position="321"/>
        <end position="330"/>
    </location>
</feature>
<feature type="compositionally biased region" description="Polar residues" evidence="5">
    <location>
        <begin position="440"/>
        <end position="449"/>
    </location>
</feature>
<evidence type="ECO:0000256" key="2">
    <source>
        <dbReference type="ARBA" id="ARBA00022860"/>
    </source>
</evidence>
<dbReference type="CDD" id="cd09019">
    <property type="entry name" value="galactose_mutarotase_like"/>
    <property type="match status" value="1"/>
</dbReference>
<evidence type="ECO:0000259" key="6">
    <source>
        <dbReference type="Pfam" id="PF13178"/>
    </source>
</evidence>
<feature type="compositionally biased region" description="Basic and acidic residues" evidence="5">
    <location>
        <begin position="426"/>
        <end position="439"/>
    </location>
</feature>
<dbReference type="Pfam" id="PF13178">
    <property type="entry name" value="DUF4005"/>
    <property type="match status" value="1"/>
</dbReference>
<feature type="region of interest" description="Disordered" evidence="5">
    <location>
        <begin position="351"/>
        <end position="382"/>
    </location>
</feature>
<sequence>MGKSPGRWIKTILFGKKSSKHSISRKGEKVLNAREVVVPARAPEVDPSLGSVAASQPNAGTYGHNEREKELEIKDAPNLPHDREVASVDDRDMAVQTDTTEEVPYDPEKIKEEMAATKAQAAFRGYLARRAFQALKGIIRLQALIRGHLVRRQAVATLCSMLGIVKLQALVRGRLVRQSEFTLEVRKIYTTGKPQGKLVDPVGVNLSKQMAKLSVNAFVRKLLASSPNVSPLRINYDPTEPNSVSMWLERWSASFFWKPCPQPKKLVKPQRKHQTLEAETQKSKRTIRRASASNTEILTTLSSSEVEKPKRNLRKVLNGSADPQQESPQNEIEKVKRSLRRVHNPVLENTVQSEVEDEKPRGSLEKPSIISSGDALLERSKSSHGEIMKKEAVMIPRDFLDAENTPEPIKRNDEVNLYFCDKSTEETKPSVENGVKDESTPLSNGTYECSNHKDDSSNGHVRISRKNSLTAKQEVAENGLQSTPSPTLPSYMAATESAKAKLRAQGSPRFGQDGSEKSNLSRRHSLPSSTNSLGHSPLPAQKAKLSGGKGGNKSDKREVPDPQMSAHQLHWRTSMAAVKAMSFAPLFLLSLLLAAHNVVVSEARKGVGIYVLRRGDLTLQFTNYGATMLSVILPDKDGNLSDVILGYDTFAGYKNDTTYFGALVGRVANRIGKAQFTLNGVRYKLPANDGNNTLHGIYNTESHVTFTYKSFDGEQGFPGDLWVSVKYMLIGRNKLGVKMESKPLNKPTPVNLALHTYWNLRGHNSGDILSHKIQLFASKITPVNDKLIPTGEIKDIRGTPFDFLQSRPIGSQINELPNGYDINYILDKTSNAHLKRVAVVKESVSGRKLELWSNQPGVQFYTSNMLKNEKGKGGAIYKKYAGLCLETQGFPDSVNHPNFPSQIVNPGETYKHIMLYRFTA</sequence>
<comment type="similarity">
    <text evidence="1">Belongs to the aldose epimerase family.</text>
</comment>
<dbReference type="InterPro" id="IPR047215">
    <property type="entry name" value="Galactose_mutarotase-like"/>
</dbReference>
<dbReference type="PROSITE" id="PS50096">
    <property type="entry name" value="IQ"/>
    <property type="match status" value="2"/>
</dbReference>
<dbReference type="InterPro" id="IPR014718">
    <property type="entry name" value="GH-type_carb-bd"/>
</dbReference>
<dbReference type="GO" id="GO:0004034">
    <property type="term" value="F:aldose 1-epimerase activity"/>
    <property type="evidence" value="ECO:0007669"/>
    <property type="project" value="TreeGrafter"/>
</dbReference>
<dbReference type="InterPro" id="IPR008183">
    <property type="entry name" value="Aldose_1/G6P_1-epimerase"/>
</dbReference>
<keyword evidence="3" id="KW-0413">Isomerase</keyword>
<gene>
    <name evidence="7" type="ORF">CDL15_Pgr008909</name>
</gene>
<feature type="region of interest" description="Disordered" evidence="5">
    <location>
        <begin position="426"/>
        <end position="565"/>
    </location>
</feature>
<dbReference type="CDD" id="cd23767">
    <property type="entry name" value="IQCD"/>
    <property type="match status" value="1"/>
</dbReference>